<feature type="compositionally biased region" description="Basic and acidic residues" evidence="3">
    <location>
        <begin position="559"/>
        <end position="575"/>
    </location>
</feature>
<dbReference type="CDD" id="cd11288">
    <property type="entry name" value="gelsolin_S5_like"/>
    <property type="match status" value="1"/>
</dbReference>
<dbReference type="InterPro" id="IPR007123">
    <property type="entry name" value="Gelsolin-like_dom"/>
</dbReference>
<dbReference type="PRINTS" id="PR00597">
    <property type="entry name" value="GELSOLIN"/>
</dbReference>
<feature type="domain" description="HP" evidence="4">
    <location>
        <begin position="1612"/>
        <end position="1675"/>
    </location>
</feature>
<dbReference type="Pfam" id="PF02209">
    <property type="entry name" value="VHP"/>
    <property type="match status" value="1"/>
</dbReference>
<dbReference type="PANTHER" id="PTHR11977">
    <property type="entry name" value="VILLIN"/>
    <property type="match status" value="1"/>
</dbReference>
<dbReference type="GO" id="GO:0051014">
    <property type="term" value="P:actin filament severing"/>
    <property type="evidence" value="ECO:0007669"/>
    <property type="project" value="TreeGrafter"/>
</dbReference>
<dbReference type="GO" id="GO:0005737">
    <property type="term" value="C:cytoplasm"/>
    <property type="evidence" value="ECO:0007669"/>
    <property type="project" value="TreeGrafter"/>
</dbReference>
<dbReference type="SUPFAM" id="SSF52058">
    <property type="entry name" value="L domain-like"/>
    <property type="match status" value="1"/>
</dbReference>
<evidence type="ECO:0000256" key="3">
    <source>
        <dbReference type="SAM" id="MobiDB-lite"/>
    </source>
</evidence>
<evidence type="ECO:0000256" key="1">
    <source>
        <dbReference type="ARBA" id="ARBA00022614"/>
    </source>
</evidence>
<name>F4PH66_CACFS</name>
<dbReference type="GO" id="GO:0015629">
    <property type="term" value="C:actin cytoskeleton"/>
    <property type="evidence" value="ECO:0007669"/>
    <property type="project" value="TreeGrafter"/>
</dbReference>
<dbReference type="Gene3D" id="3.80.10.10">
    <property type="entry name" value="Ribonuclease Inhibitor"/>
    <property type="match status" value="2"/>
</dbReference>
<feature type="compositionally biased region" description="Low complexity" evidence="3">
    <location>
        <begin position="735"/>
        <end position="759"/>
    </location>
</feature>
<dbReference type="Pfam" id="PF00626">
    <property type="entry name" value="Gelsolin"/>
    <property type="match status" value="4"/>
</dbReference>
<protein>
    <submittedName>
        <fullName evidence="5">Villin</fullName>
    </submittedName>
</protein>
<keyword evidence="1" id="KW-0433">Leucine-rich repeat</keyword>
<dbReference type="GeneID" id="14877307"/>
<dbReference type="KEGG" id="dfa:DFA_03296"/>
<dbReference type="InterPro" id="IPR036886">
    <property type="entry name" value="Villin_headpiece_dom_sf"/>
</dbReference>
<dbReference type="RefSeq" id="XP_004362901.1">
    <property type="nucleotide sequence ID" value="XM_004362844.1"/>
</dbReference>
<feature type="region of interest" description="Disordered" evidence="3">
    <location>
        <begin position="865"/>
        <end position="940"/>
    </location>
</feature>
<dbReference type="SUPFAM" id="SSF55753">
    <property type="entry name" value="Actin depolymerizing proteins"/>
    <property type="match status" value="7"/>
</dbReference>
<dbReference type="PROSITE" id="PS51089">
    <property type="entry name" value="HP"/>
    <property type="match status" value="1"/>
</dbReference>
<dbReference type="InterPro" id="IPR029006">
    <property type="entry name" value="ADF-H/Gelsolin-like_dom_sf"/>
</dbReference>
<dbReference type="GO" id="GO:0051015">
    <property type="term" value="F:actin filament binding"/>
    <property type="evidence" value="ECO:0007669"/>
    <property type="project" value="InterPro"/>
</dbReference>
<dbReference type="InterPro" id="IPR032675">
    <property type="entry name" value="LRR_dom_sf"/>
</dbReference>
<dbReference type="SMART" id="SM00369">
    <property type="entry name" value="LRR_TYP"/>
    <property type="match status" value="5"/>
</dbReference>
<dbReference type="Gene3D" id="3.40.20.10">
    <property type="entry name" value="Severin"/>
    <property type="match status" value="7"/>
</dbReference>
<dbReference type="OrthoDB" id="6375767at2759"/>
<dbReference type="GO" id="GO:0008154">
    <property type="term" value="P:actin polymerization or depolymerization"/>
    <property type="evidence" value="ECO:0007669"/>
    <property type="project" value="TreeGrafter"/>
</dbReference>
<feature type="region of interest" description="Disordered" evidence="3">
    <location>
        <begin position="618"/>
        <end position="679"/>
    </location>
</feature>
<feature type="compositionally biased region" description="Polar residues" evidence="3">
    <location>
        <begin position="929"/>
        <end position="940"/>
    </location>
</feature>
<dbReference type="Gene3D" id="1.10.950.10">
    <property type="entry name" value="Villin headpiece domain"/>
    <property type="match status" value="1"/>
</dbReference>
<dbReference type="SUPFAM" id="SSF47050">
    <property type="entry name" value="VHP, Villin headpiece domain"/>
    <property type="match status" value="1"/>
</dbReference>
<dbReference type="PROSITE" id="PS51450">
    <property type="entry name" value="LRR"/>
    <property type="match status" value="3"/>
</dbReference>
<gene>
    <name evidence="5" type="primary">vilD</name>
    <name evidence="5" type="ORF">DFA_03296</name>
</gene>
<dbReference type="SMART" id="SM00364">
    <property type="entry name" value="LRR_BAC"/>
    <property type="match status" value="5"/>
</dbReference>
<dbReference type="InterPro" id="IPR003128">
    <property type="entry name" value="Villin_headpiece"/>
</dbReference>
<dbReference type="SMART" id="SM00153">
    <property type="entry name" value="VHP"/>
    <property type="match status" value="1"/>
</dbReference>
<dbReference type="PANTHER" id="PTHR11977:SF51">
    <property type="entry name" value="PROTEIN FLIGHTLESS-1 HOMOLOG"/>
    <property type="match status" value="1"/>
</dbReference>
<dbReference type="InterPro" id="IPR001611">
    <property type="entry name" value="Leu-rich_rpt"/>
</dbReference>
<feature type="region of interest" description="Disordered" evidence="3">
    <location>
        <begin position="735"/>
        <end position="761"/>
    </location>
</feature>
<dbReference type="SMART" id="SM00262">
    <property type="entry name" value="GEL"/>
    <property type="match status" value="7"/>
</dbReference>
<evidence type="ECO:0000256" key="2">
    <source>
        <dbReference type="ARBA" id="ARBA00022737"/>
    </source>
</evidence>
<keyword evidence="2" id="KW-0677">Repeat</keyword>
<dbReference type="CDD" id="cd11289">
    <property type="entry name" value="gelsolin_S2_like"/>
    <property type="match status" value="1"/>
</dbReference>
<feature type="compositionally biased region" description="Basic and acidic residues" evidence="3">
    <location>
        <begin position="639"/>
        <end position="664"/>
    </location>
</feature>
<dbReference type="CDD" id="cd11293">
    <property type="entry name" value="gelsolin_S4_like"/>
    <property type="match status" value="1"/>
</dbReference>
<keyword evidence="6" id="KW-1185">Reference proteome</keyword>
<dbReference type="GO" id="GO:0005546">
    <property type="term" value="F:phosphatidylinositol-4,5-bisphosphate binding"/>
    <property type="evidence" value="ECO:0007669"/>
    <property type="project" value="TreeGrafter"/>
</dbReference>
<evidence type="ECO:0000259" key="4">
    <source>
        <dbReference type="PROSITE" id="PS51089"/>
    </source>
</evidence>
<dbReference type="Proteomes" id="UP000007797">
    <property type="component" value="Unassembled WGS sequence"/>
</dbReference>
<sequence>MGNTNSVTTGGGVGGTQDAAASLTFSPTADTIEISDRFLVAFPEGLKQLKLLKILCLSRNKIAKLDGISAMELLEDLDISYNSLIVLSGNYQSKYKYNINYELFQVKKLVKLNVSFNQINQFPSTVHQLAFLTTLNLSNNQIPSMHTFIGLAKSLNILNLSFNKTLPGDIGKLDRLTLLDLAENELQSLPNQLGQCKALTKLYLDNNDFLELINEVGQLEQLRELNLRSNQLVDLPSSMQRLKRLSILDLEDNQWENENYQSDDIAKLLQFLSSKRDVVNKARKSTSKEYRRTITRQKIEEKKRASVSSLFEPVFHMVAFKNTLYRVKGKNMIICRKMTLDVKNVAQDDVFLLVCERRIFVYIGAQSSLRERLKGLHLAHQLAQLDEQYKNNEVVSIELGKSRREDITEFWKEIGCASGKQPTNIPRSIEDDESAEEMAILNTKMFRFSEGDGGRIDIQVFAGEILYKSMLDSSSCAILDSGTDIFVWSGIYSSSNEKSWSMLKAEELMGRNNRHDQYELHWVLDGMESIMFKEMFVDWADASWDPEYKLALQKQQEIDEQQRAEAEREKRRMEMEELEEEERQYKLQKQQSVVSVQQPQQTQQVANVTPVSTSVISSAPNSAISTPSGTTPSSPVIDTRSERDKAKEREKEKIREKLKQRESSSGKLPIPSTSTSSTVTLPTIPKQNDNQQLPPSSFSTILLPPIGKPAATTTTPATVVVQPTQQPSVQQYTLPSLPTIPKTTTTTTTQPPSIVTLPSIPKPTPVTPTVTTTLPSIPKTVPVVPPTQPTTTTTTVKPAAVTTTTTTPVVTPVQPTTVKPAATTTVTKELPKIVQPVSVSISNQTPTSQNITPISTTPTIVSVPSTPSIIPEQSTSSGLIAPLPEKADTSRARKAPTKNPIRARQERAALEEEAAKARQQEQEKANAASGSTIQAQSKTNKATAQVGGFGLLYSLGADEAIFRQRKEKSEQQQPAPLSVNLQPKDQPKLLHIKGRRSPFVRQVELTYLSLNSGDVFILDCGKELNLIYQWNGKDANRIEKGKGMDIAKSIKDKERVGCRVVIVDDGKETDDFWKVLGGRGEIASADSAGDDREAELGIRKHINLYRVVMDENAPATAENLGIDLVPMDGRLTKNMLEGNECYILDCVSEMFVWTGSASKLKVRNASLKLGSNMLESRRSSIWVAHCHREFPGSEQVLFKERFPDWGGSLPISVQQAPVGVNTASRKQQDKIDVSKMLAGKAEKEEVMIDDGRSPRLQIWRVEDFTKVAIDPSQHGQFYSGDSYLILYTYTYKNKDNFLIYFWQGKNSSINEKGTSALLTMELDDTLKGMAKEIRVVQNKEPRHFLSIFNGRLVVHVGKDPLSKNYKRGSVGALNNNAADYQLYHIRGTTDWNTRAIQTKTSPHSLNSYNTFILTSADRSTVYVWNGRLSSANEKTFAKNIVKTLQINPQMKLVEIAEGKEPKEFWTAIGGSATDSSQNVHIWPATMQTRTEARLYSCSIGSGVFVVEEVNSFAQDDLLTEDVYIVDGVDHVWVWIGHETTEMERKMSMEVSVEYAEARSKQLGLSAPLPSYITYSGKEPYIFTSIFHGWDFAKRKEKLSYDQDIVRTDAILQLYTKKYTYDELINRQFPKGIDTSRLEDYMEEDEFIRIFQMSPDTFKKLPLWIKQSKKKELQLY</sequence>
<feature type="compositionally biased region" description="Low complexity" evidence="3">
    <location>
        <begin position="625"/>
        <end position="635"/>
    </location>
</feature>
<dbReference type="EMBL" id="GL883006">
    <property type="protein sequence ID" value="EGG25050.1"/>
    <property type="molecule type" value="Genomic_DNA"/>
</dbReference>
<dbReference type="OMA" id="CYILDCV"/>
<proteinExistence type="predicted"/>
<feature type="compositionally biased region" description="Basic and acidic residues" evidence="3">
    <location>
        <begin position="903"/>
        <end position="924"/>
    </location>
</feature>
<accession>F4PH66</accession>
<feature type="region of interest" description="Disordered" evidence="3">
    <location>
        <begin position="559"/>
        <end position="583"/>
    </location>
</feature>
<dbReference type="GO" id="GO:0051016">
    <property type="term" value="P:barbed-end actin filament capping"/>
    <property type="evidence" value="ECO:0007669"/>
    <property type="project" value="TreeGrafter"/>
</dbReference>
<evidence type="ECO:0000313" key="6">
    <source>
        <dbReference type="Proteomes" id="UP000007797"/>
    </source>
</evidence>
<organism evidence="5 6">
    <name type="scientific">Cavenderia fasciculata</name>
    <name type="common">Slime mold</name>
    <name type="synonym">Dictyostelium fasciculatum</name>
    <dbReference type="NCBI Taxonomy" id="261658"/>
    <lineage>
        <taxon>Eukaryota</taxon>
        <taxon>Amoebozoa</taxon>
        <taxon>Evosea</taxon>
        <taxon>Eumycetozoa</taxon>
        <taxon>Dictyostelia</taxon>
        <taxon>Acytosteliales</taxon>
        <taxon>Cavenderiaceae</taxon>
        <taxon>Cavenderia</taxon>
    </lineage>
</organism>
<dbReference type="InterPro" id="IPR007122">
    <property type="entry name" value="Villin/Gelsolin"/>
</dbReference>
<evidence type="ECO:0000313" key="5">
    <source>
        <dbReference type="EMBL" id="EGG25050.1"/>
    </source>
</evidence>
<dbReference type="STRING" id="1054147.F4PH66"/>
<dbReference type="InterPro" id="IPR003591">
    <property type="entry name" value="Leu-rich_rpt_typical-subtyp"/>
</dbReference>
<feature type="compositionally biased region" description="Low complexity" evidence="3">
    <location>
        <begin position="668"/>
        <end position="679"/>
    </location>
</feature>
<reference evidence="6" key="1">
    <citation type="journal article" date="2011" name="Genome Res.">
        <title>Phylogeny-wide analysis of social amoeba genomes highlights ancient origins for complex intercellular communication.</title>
        <authorList>
            <person name="Heidel A.J."/>
            <person name="Lawal H.M."/>
            <person name="Felder M."/>
            <person name="Schilde C."/>
            <person name="Helps N.R."/>
            <person name="Tunggal B."/>
            <person name="Rivero F."/>
            <person name="John U."/>
            <person name="Schleicher M."/>
            <person name="Eichinger L."/>
            <person name="Platzer M."/>
            <person name="Noegel A.A."/>
            <person name="Schaap P."/>
            <person name="Gloeckner G."/>
        </authorList>
    </citation>
    <scope>NUCLEOTIDE SEQUENCE [LARGE SCALE GENOMIC DNA]</scope>
    <source>
        <strain evidence="6">SH3</strain>
    </source>
</reference>